<keyword evidence="3" id="KW-0902">Two-component regulatory system</keyword>
<feature type="transmembrane region" description="Helical" evidence="4">
    <location>
        <begin position="75"/>
        <end position="94"/>
    </location>
</feature>
<proteinExistence type="predicted"/>
<accession>A0ABQ6CRR6</accession>
<feature type="transmembrane region" description="Helical" evidence="4">
    <location>
        <begin position="39"/>
        <end position="55"/>
    </location>
</feature>
<dbReference type="Pfam" id="PF02518">
    <property type="entry name" value="HATPase_c"/>
    <property type="match status" value="1"/>
</dbReference>
<gene>
    <name evidence="6" type="ORF">GCM10007874_46570</name>
</gene>
<dbReference type="PANTHER" id="PTHR24421:SF58">
    <property type="entry name" value="SIGNAL TRANSDUCTION HISTIDINE-PROTEIN KINASE_PHOSPHATASE UHPB"/>
    <property type="match status" value="1"/>
</dbReference>
<dbReference type="InterPro" id="IPR050482">
    <property type="entry name" value="Sensor_HK_TwoCompSys"/>
</dbReference>
<keyword evidence="7" id="KW-1185">Reference proteome</keyword>
<keyword evidence="2" id="KW-0418">Kinase</keyword>
<dbReference type="InterPro" id="IPR036890">
    <property type="entry name" value="HATPase_C_sf"/>
</dbReference>
<organism evidence="6 7">
    <name type="scientific">Labrys miyagiensis</name>
    <dbReference type="NCBI Taxonomy" id="346912"/>
    <lineage>
        <taxon>Bacteria</taxon>
        <taxon>Pseudomonadati</taxon>
        <taxon>Pseudomonadota</taxon>
        <taxon>Alphaproteobacteria</taxon>
        <taxon>Hyphomicrobiales</taxon>
        <taxon>Xanthobacteraceae</taxon>
        <taxon>Labrys</taxon>
    </lineage>
</organism>
<name>A0ABQ6CRR6_9HYPH</name>
<keyword evidence="4" id="KW-0812">Transmembrane</keyword>
<dbReference type="EMBL" id="BSPC01000052">
    <property type="protein sequence ID" value="GLS21640.1"/>
    <property type="molecule type" value="Genomic_DNA"/>
</dbReference>
<evidence type="ECO:0000256" key="1">
    <source>
        <dbReference type="ARBA" id="ARBA00022679"/>
    </source>
</evidence>
<reference evidence="7" key="1">
    <citation type="journal article" date="2019" name="Int. J. Syst. Evol. Microbiol.">
        <title>The Global Catalogue of Microorganisms (GCM) 10K type strain sequencing project: providing services to taxonomists for standard genome sequencing and annotation.</title>
        <authorList>
            <consortium name="The Broad Institute Genomics Platform"/>
            <consortium name="The Broad Institute Genome Sequencing Center for Infectious Disease"/>
            <person name="Wu L."/>
            <person name="Ma J."/>
        </authorList>
    </citation>
    <scope>NUCLEOTIDE SEQUENCE [LARGE SCALE GENOMIC DNA]</scope>
    <source>
        <strain evidence="7">NBRC 101365</strain>
    </source>
</reference>
<dbReference type="Proteomes" id="UP001156882">
    <property type="component" value="Unassembled WGS sequence"/>
</dbReference>
<feature type="transmembrane region" description="Helical" evidence="4">
    <location>
        <begin position="180"/>
        <end position="202"/>
    </location>
</feature>
<evidence type="ECO:0000256" key="2">
    <source>
        <dbReference type="ARBA" id="ARBA00022777"/>
    </source>
</evidence>
<sequence length="455" mass="48733">MSPVAEGFRQLGHLFATDTLAVIAVIALMGWLLRKNETVLAWLSFAGLAWFLFNLDGLAFVEAWPFDFAVGQSALLYPLLFATLGLAASFLGVAVPQPLVIMVALASLVLGAAATLLHGLEITRVVALASVCVSLLMLGFLATRAGARISPLEKLVLVSIYALGLCATAVDLFAEKIWPGIALLLSPYGGVLLLGFSGFLILHHMLATAEAREKLNEALGQRIETTKANLLASESARHSLEVAHAVKLERERLMREIHDGIGSSLVAALASAERQGKESTTAVVALKGALTDLRVAIDSLEPVEGNVATLLASFRYRYEPELRKSGIGIKWMVEDVPELEWLDAPSALHVLRILQESISNTMGHSKATQLSFKCKMALLMGRPGLRVEVADNGSGFNAEAPVMGRGRRNMAQRAEALGGKLDVLSKPGEGTTTILWLPLVRRQGLNLEAGHAADL</sequence>
<feature type="domain" description="Histidine kinase/HSP90-like ATPase" evidence="5">
    <location>
        <begin position="349"/>
        <end position="440"/>
    </location>
</feature>
<evidence type="ECO:0000259" key="5">
    <source>
        <dbReference type="Pfam" id="PF02518"/>
    </source>
</evidence>
<dbReference type="InterPro" id="IPR003594">
    <property type="entry name" value="HATPase_dom"/>
</dbReference>
<keyword evidence="4" id="KW-1133">Transmembrane helix</keyword>
<evidence type="ECO:0000313" key="7">
    <source>
        <dbReference type="Proteomes" id="UP001156882"/>
    </source>
</evidence>
<feature type="transmembrane region" description="Helical" evidence="4">
    <location>
        <begin position="99"/>
        <end position="119"/>
    </location>
</feature>
<dbReference type="PANTHER" id="PTHR24421">
    <property type="entry name" value="NITRATE/NITRITE SENSOR PROTEIN NARX-RELATED"/>
    <property type="match status" value="1"/>
</dbReference>
<feature type="transmembrane region" description="Helical" evidence="4">
    <location>
        <begin position="125"/>
        <end position="143"/>
    </location>
</feature>
<feature type="transmembrane region" description="Helical" evidence="4">
    <location>
        <begin position="12"/>
        <end position="32"/>
    </location>
</feature>
<evidence type="ECO:0000256" key="3">
    <source>
        <dbReference type="ARBA" id="ARBA00023012"/>
    </source>
</evidence>
<dbReference type="SUPFAM" id="SSF55874">
    <property type="entry name" value="ATPase domain of HSP90 chaperone/DNA topoisomerase II/histidine kinase"/>
    <property type="match status" value="1"/>
</dbReference>
<feature type="transmembrane region" description="Helical" evidence="4">
    <location>
        <begin position="155"/>
        <end position="174"/>
    </location>
</feature>
<dbReference type="Gene3D" id="3.30.565.10">
    <property type="entry name" value="Histidine kinase-like ATPase, C-terminal domain"/>
    <property type="match status" value="1"/>
</dbReference>
<comment type="caution">
    <text evidence="6">The sequence shown here is derived from an EMBL/GenBank/DDBJ whole genome shotgun (WGS) entry which is preliminary data.</text>
</comment>
<evidence type="ECO:0000313" key="6">
    <source>
        <dbReference type="EMBL" id="GLS21640.1"/>
    </source>
</evidence>
<keyword evidence="1" id="KW-0808">Transferase</keyword>
<dbReference type="RefSeq" id="WP_284314645.1">
    <property type="nucleotide sequence ID" value="NZ_BSPC01000052.1"/>
</dbReference>
<keyword evidence="4" id="KW-0472">Membrane</keyword>
<evidence type="ECO:0000256" key="4">
    <source>
        <dbReference type="SAM" id="Phobius"/>
    </source>
</evidence>
<protein>
    <recommendedName>
        <fullName evidence="5">Histidine kinase/HSP90-like ATPase domain-containing protein</fullName>
    </recommendedName>
</protein>
<dbReference type="CDD" id="cd16917">
    <property type="entry name" value="HATPase_UhpB-NarQ-NarX-like"/>
    <property type="match status" value="1"/>
</dbReference>